<dbReference type="AlphaFoldDB" id="A0A8J8PG16"/>
<proteinExistence type="predicted"/>
<feature type="transmembrane region" description="Helical" evidence="1">
    <location>
        <begin position="12"/>
        <end position="30"/>
    </location>
</feature>
<evidence type="ECO:0000313" key="2">
    <source>
        <dbReference type="EMBL" id="TQS83472.1"/>
    </source>
</evidence>
<accession>A0A8J8PG16</accession>
<organism evidence="2 3">
    <name type="scientific">Candidatus Methanomassiliicoccus intestinalis</name>
    <dbReference type="NCBI Taxonomy" id="1406512"/>
    <lineage>
        <taxon>Archaea</taxon>
        <taxon>Methanobacteriati</taxon>
        <taxon>Thermoplasmatota</taxon>
        <taxon>Thermoplasmata</taxon>
        <taxon>Methanomassiliicoccales</taxon>
        <taxon>Methanomassiliicoccaceae</taxon>
        <taxon>Methanomassiliicoccus</taxon>
    </lineage>
</organism>
<dbReference type="Proteomes" id="UP000752814">
    <property type="component" value="Unassembled WGS sequence"/>
</dbReference>
<dbReference type="EMBL" id="LVVT01000010">
    <property type="protein sequence ID" value="TQS83472.1"/>
    <property type="molecule type" value="Genomic_DNA"/>
</dbReference>
<evidence type="ECO:0000313" key="3">
    <source>
        <dbReference type="Proteomes" id="UP000752814"/>
    </source>
</evidence>
<protein>
    <submittedName>
        <fullName evidence="2">Uncharacterized protein</fullName>
    </submittedName>
</protein>
<name>A0A8J8PG16_9ARCH</name>
<keyword evidence="1" id="KW-1133">Transmembrane helix</keyword>
<evidence type="ECO:0000256" key="1">
    <source>
        <dbReference type="SAM" id="Phobius"/>
    </source>
</evidence>
<comment type="caution">
    <text evidence="2">The sequence shown here is derived from an EMBL/GenBank/DDBJ whole genome shotgun (WGS) entry which is preliminary data.</text>
</comment>
<keyword evidence="1" id="KW-0472">Membrane</keyword>
<sequence>MTFLNTFDIGNIIAGLSFIAVVIGGIVSLYQYSKSIKLKRADYIYDLIEKIRTDKEISPIIYKIEYGERWYDANFHGGKIESQVDKTLSYFAYICYLKKQKIISDKEFEFFKYQVNRILTNDCVIDYFYNLYHFANKFNTPISFKHLFDYGKNNKMFNDDFYDSSSYINNPKYHKYLNF</sequence>
<gene>
    <name evidence="2" type="ORF">A3207_07710</name>
</gene>
<reference evidence="2" key="1">
    <citation type="submission" date="2016-03" db="EMBL/GenBank/DDBJ databases">
        <authorList>
            <person name="Borrel G."/>
            <person name="Mccann A."/>
            <person name="O'Toole P.W."/>
        </authorList>
    </citation>
    <scope>NUCLEOTIDE SEQUENCE</scope>
    <source>
        <strain evidence="2">183</strain>
    </source>
</reference>
<keyword evidence="1" id="KW-0812">Transmembrane</keyword>